<dbReference type="Gene3D" id="3.30.470.20">
    <property type="entry name" value="ATP-grasp fold, B domain"/>
    <property type="match status" value="1"/>
</dbReference>
<dbReference type="PROSITE" id="PS00867">
    <property type="entry name" value="CPSASE_2"/>
    <property type="match status" value="1"/>
</dbReference>
<keyword evidence="5" id="KW-0092">Biotin</keyword>
<dbReference type="InterPro" id="IPR000089">
    <property type="entry name" value="Biotin_lipoyl"/>
</dbReference>
<feature type="domain" description="Lipoyl-binding" evidence="8">
    <location>
        <begin position="639"/>
        <end position="714"/>
    </location>
</feature>
<dbReference type="Pfam" id="PF02786">
    <property type="entry name" value="CPSase_L_D2"/>
    <property type="match status" value="1"/>
</dbReference>
<dbReference type="InterPro" id="IPR001882">
    <property type="entry name" value="Biotin_BS"/>
</dbReference>
<evidence type="ECO:0000256" key="1">
    <source>
        <dbReference type="ARBA" id="ARBA00001953"/>
    </source>
</evidence>
<dbReference type="Pfam" id="PF02785">
    <property type="entry name" value="Biotin_carb_C"/>
    <property type="match status" value="1"/>
</dbReference>
<feature type="compositionally biased region" description="Polar residues" evidence="7">
    <location>
        <begin position="523"/>
        <end position="536"/>
    </location>
</feature>
<dbReference type="SUPFAM" id="SSF52440">
    <property type="entry name" value="PreATP-grasp domain"/>
    <property type="match status" value="1"/>
</dbReference>
<comment type="caution">
    <text evidence="11">The sequence shown here is derived from an EMBL/GenBank/DDBJ whole genome shotgun (WGS) entry which is preliminary data.</text>
</comment>
<dbReference type="EC" id="6.4.1.3" evidence="11"/>
<dbReference type="Pfam" id="PF00289">
    <property type="entry name" value="Biotin_carb_N"/>
    <property type="match status" value="1"/>
</dbReference>
<evidence type="ECO:0000313" key="11">
    <source>
        <dbReference type="EMBL" id="NYJ37130.1"/>
    </source>
</evidence>
<dbReference type="GO" id="GO:0005524">
    <property type="term" value="F:ATP binding"/>
    <property type="evidence" value="ECO:0007669"/>
    <property type="project" value="UniProtKB-UniRule"/>
</dbReference>
<name>A0A7Z0ERU9_9ACTN</name>
<dbReference type="SUPFAM" id="SSF51230">
    <property type="entry name" value="Single hybrid motif"/>
    <property type="match status" value="1"/>
</dbReference>
<dbReference type="AlphaFoldDB" id="A0A7Z0ERU9"/>
<evidence type="ECO:0000259" key="9">
    <source>
        <dbReference type="PROSITE" id="PS50975"/>
    </source>
</evidence>
<dbReference type="InterPro" id="IPR050856">
    <property type="entry name" value="Biotin_carboxylase_complex"/>
</dbReference>
<evidence type="ECO:0000256" key="6">
    <source>
        <dbReference type="PROSITE-ProRule" id="PRU00409"/>
    </source>
</evidence>
<dbReference type="PANTHER" id="PTHR18866:SF126">
    <property type="entry name" value="BIOTIN CARBOXYLASE"/>
    <property type="match status" value="1"/>
</dbReference>
<dbReference type="InterPro" id="IPR005479">
    <property type="entry name" value="CPAse_ATP-bd"/>
</dbReference>
<dbReference type="PANTHER" id="PTHR18866">
    <property type="entry name" value="CARBOXYLASE:PYRUVATE/ACETYL-COA/PROPIONYL-COA CARBOXYLASE"/>
    <property type="match status" value="1"/>
</dbReference>
<dbReference type="SMART" id="SM00878">
    <property type="entry name" value="Biotin_carb_C"/>
    <property type="match status" value="1"/>
</dbReference>
<dbReference type="CDD" id="cd06850">
    <property type="entry name" value="biotinyl_domain"/>
    <property type="match status" value="1"/>
</dbReference>
<dbReference type="PROSITE" id="PS00188">
    <property type="entry name" value="BIOTIN"/>
    <property type="match status" value="1"/>
</dbReference>
<feature type="domain" description="ATP-grasp" evidence="9">
    <location>
        <begin position="129"/>
        <end position="336"/>
    </location>
</feature>
<dbReference type="InterPro" id="IPR011054">
    <property type="entry name" value="Rudment_hybrid_motif"/>
</dbReference>
<evidence type="ECO:0000256" key="7">
    <source>
        <dbReference type="SAM" id="MobiDB-lite"/>
    </source>
</evidence>
<keyword evidence="4 6" id="KW-0067">ATP-binding</keyword>
<dbReference type="InterPro" id="IPR005481">
    <property type="entry name" value="BC-like_N"/>
</dbReference>
<dbReference type="GO" id="GO:0004658">
    <property type="term" value="F:propionyl-CoA carboxylase activity"/>
    <property type="evidence" value="ECO:0007669"/>
    <property type="project" value="UniProtKB-EC"/>
</dbReference>
<feature type="region of interest" description="Disordered" evidence="7">
    <location>
        <begin position="512"/>
        <end position="564"/>
    </location>
</feature>
<dbReference type="GO" id="GO:0046872">
    <property type="term" value="F:metal ion binding"/>
    <property type="evidence" value="ECO:0007669"/>
    <property type="project" value="InterPro"/>
</dbReference>
<evidence type="ECO:0000259" key="8">
    <source>
        <dbReference type="PROSITE" id="PS50968"/>
    </source>
</evidence>
<evidence type="ECO:0000259" key="10">
    <source>
        <dbReference type="PROSITE" id="PS50979"/>
    </source>
</evidence>
<dbReference type="EMBL" id="JACCFS010000001">
    <property type="protein sequence ID" value="NYJ37130.1"/>
    <property type="molecule type" value="Genomic_DNA"/>
</dbReference>
<dbReference type="InterPro" id="IPR011053">
    <property type="entry name" value="Single_hybrid_motif"/>
</dbReference>
<dbReference type="FunFam" id="2.40.50.100:FF:000003">
    <property type="entry name" value="Acetyl-CoA carboxylase biotin carboxyl carrier protein"/>
    <property type="match status" value="1"/>
</dbReference>
<dbReference type="PROSITE" id="PS50979">
    <property type="entry name" value="BC"/>
    <property type="match status" value="1"/>
</dbReference>
<dbReference type="InterPro" id="IPR011764">
    <property type="entry name" value="Biotin_carboxylation_dom"/>
</dbReference>
<organism evidence="11 12">
    <name type="scientific">Nocardiopsis aegyptia</name>
    <dbReference type="NCBI Taxonomy" id="220378"/>
    <lineage>
        <taxon>Bacteria</taxon>
        <taxon>Bacillati</taxon>
        <taxon>Actinomycetota</taxon>
        <taxon>Actinomycetes</taxon>
        <taxon>Streptosporangiales</taxon>
        <taxon>Nocardiopsidaceae</taxon>
        <taxon>Nocardiopsis</taxon>
    </lineage>
</organism>
<reference evidence="11 12" key="1">
    <citation type="submission" date="2020-07" db="EMBL/GenBank/DDBJ databases">
        <title>Sequencing the genomes of 1000 actinobacteria strains.</title>
        <authorList>
            <person name="Klenk H.-P."/>
        </authorList>
    </citation>
    <scope>NUCLEOTIDE SEQUENCE [LARGE SCALE GENOMIC DNA]</scope>
    <source>
        <strain evidence="11 12">DSM 44442</strain>
    </source>
</reference>
<evidence type="ECO:0000256" key="5">
    <source>
        <dbReference type="ARBA" id="ARBA00023267"/>
    </source>
</evidence>
<dbReference type="InterPro" id="IPR005482">
    <property type="entry name" value="Biotin_COase_C"/>
</dbReference>
<accession>A0A7Z0ERU9</accession>
<dbReference type="Proteomes" id="UP000572051">
    <property type="component" value="Unassembled WGS sequence"/>
</dbReference>
<dbReference type="Pfam" id="PF00364">
    <property type="entry name" value="Biotin_lipoyl"/>
    <property type="match status" value="1"/>
</dbReference>
<dbReference type="SUPFAM" id="SSF51246">
    <property type="entry name" value="Rudiment single hybrid motif"/>
    <property type="match status" value="1"/>
</dbReference>
<evidence type="ECO:0000256" key="3">
    <source>
        <dbReference type="ARBA" id="ARBA00022741"/>
    </source>
</evidence>
<keyword evidence="3 6" id="KW-0547">Nucleotide-binding</keyword>
<evidence type="ECO:0000256" key="2">
    <source>
        <dbReference type="ARBA" id="ARBA00022598"/>
    </source>
</evidence>
<keyword evidence="12" id="KW-1185">Reference proteome</keyword>
<proteinExistence type="predicted"/>
<keyword evidence="2 11" id="KW-0436">Ligase</keyword>
<feature type="compositionally biased region" description="Gly residues" evidence="7">
    <location>
        <begin position="537"/>
        <end position="557"/>
    </location>
</feature>
<sequence>MNDLPGPVPATDSAPPAPVTRLLVANRGEIARRILSTCRTLGIATVAVYADTPEEAAAAHVAEADTAVRLPVPAGRGPVAAYLDPDALVAAARTAGADAVHPGYGFLSESPALARAVTAAGLTWVGPAADAIERMGAKTRAKDVAREAGVPVAAALDPEDVRPEHLPVLVKAVSGGGGRGMRVVRDLADLPAEAAAARAEAASAFGDPAVFCEPYVERGRHVEVQVLADTHGTVWALGERDCSVQRRHQKVIEETPAPGLPDTLRTRLHEAARRLARAIGYTGAGTAEFLVPVGEGADPLGEPVFLEMNTRLQVEHPVTECVTGLDLVEWQIRIAEGEPLPPGGPPAPRGHAVEARLYAEDPLDDWRPRTGTLHTFEVPAATVRRAPLTVPGVRLDSGVEPGDTVGTDFDPLLAKVVAFGHDRRDAVRRLVGALADARVHGVGTNRDLLVRALRHPAFADAHTAPARLHIGHLTGDRLTALAQPLADPATRGLAALAATLAEAEATRTGATVPAGVPAGWRNLPSQPHTRRYTVTGTGDGRVPGGTDGSGAPGGNGGTDSEVTRVTSGPVTTASYRSVRGAYVPDPPGVRVLAAATDHVVLEADGLRHTFTVHRAGGEVFVDSPLGSVALTPVDPLPAPEPAVAPGALPAPMPGTVTAVDVSVGEKVREGQTLLRLEAMKMEHRVTAPAAGAVRDLPVAPGQRVPAGALLAVLDHDVLDHEGPNP</sequence>
<evidence type="ECO:0000313" key="12">
    <source>
        <dbReference type="Proteomes" id="UP000572051"/>
    </source>
</evidence>
<dbReference type="RefSeq" id="WP_312889412.1">
    <property type="nucleotide sequence ID" value="NZ_JACCFS010000001.1"/>
</dbReference>
<gene>
    <name evidence="11" type="ORF">HNR10_005011</name>
</gene>
<dbReference type="InterPro" id="IPR011761">
    <property type="entry name" value="ATP-grasp"/>
</dbReference>
<feature type="domain" description="Biotin carboxylation" evidence="10">
    <location>
        <begin position="18"/>
        <end position="473"/>
    </location>
</feature>
<dbReference type="Gene3D" id="2.40.50.100">
    <property type="match status" value="1"/>
</dbReference>
<dbReference type="SUPFAM" id="SSF56059">
    <property type="entry name" value="Glutathione synthetase ATP-binding domain-like"/>
    <property type="match status" value="1"/>
</dbReference>
<dbReference type="PROSITE" id="PS50975">
    <property type="entry name" value="ATP_GRASP"/>
    <property type="match status" value="1"/>
</dbReference>
<comment type="cofactor">
    <cofactor evidence="1">
        <name>biotin</name>
        <dbReference type="ChEBI" id="CHEBI:57586"/>
    </cofactor>
</comment>
<protein>
    <submittedName>
        <fullName evidence="11">Propionyl-CoA carboxylase alpha chain</fullName>
        <ecNumber evidence="11">6.4.1.3</ecNumber>
    </submittedName>
</protein>
<evidence type="ECO:0000256" key="4">
    <source>
        <dbReference type="ARBA" id="ARBA00022840"/>
    </source>
</evidence>
<dbReference type="InterPro" id="IPR016185">
    <property type="entry name" value="PreATP-grasp_dom_sf"/>
</dbReference>
<dbReference type="PROSITE" id="PS50968">
    <property type="entry name" value="BIOTINYL_LIPOYL"/>
    <property type="match status" value="1"/>
</dbReference>